<protein>
    <recommendedName>
        <fullName evidence="3">Bacteriophage Gp15 protein</fullName>
    </recommendedName>
</protein>
<dbReference type="EMBL" id="DVND01000035">
    <property type="protein sequence ID" value="HIU48010.1"/>
    <property type="molecule type" value="Genomic_DNA"/>
</dbReference>
<comment type="caution">
    <text evidence="1">The sequence shown here is derived from an EMBL/GenBank/DDBJ whole genome shotgun (WGS) entry which is preliminary data.</text>
</comment>
<gene>
    <name evidence="1" type="ORF">IAB04_01450</name>
</gene>
<dbReference type="Proteomes" id="UP000824111">
    <property type="component" value="Unassembled WGS sequence"/>
</dbReference>
<accession>A0A9D1LTU8</accession>
<evidence type="ECO:0008006" key="3">
    <source>
        <dbReference type="Google" id="ProtNLM"/>
    </source>
</evidence>
<dbReference type="AlphaFoldDB" id="A0A9D1LTU8"/>
<proteinExistence type="predicted"/>
<sequence>MNLLTDKPPDFIWVGGQKLKIKTEFSLWVKFLIAAKNNNTEALTEILLLNFPELPAGICANDLIAPLSDWLWQCEKHTSGTKEAGAGSAFDFEEDGNVIYCELWEHYPNLMQRGISFPEGMELVKLLIANDKTALHHRAFARVGDFSKMDREQKKYWQKERAKYALKMSQNSIDDVFSRGF</sequence>
<name>A0A9D1LTU8_9FIRM</name>
<reference evidence="1" key="1">
    <citation type="submission" date="2020-10" db="EMBL/GenBank/DDBJ databases">
        <authorList>
            <person name="Gilroy R."/>
        </authorList>
    </citation>
    <scope>NUCLEOTIDE SEQUENCE</scope>
    <source>
        <strain evidence="1">ChiSjej4B22-9803</strain>
    </source>
</reference>
<evidence type="ECO:0000313" key="2">
    <source>
        <dbReference type="Proteomes" id="UP000824111"/>
    </source>
</evidence>
<evidence type="ECO:0000313" key="1">
    <source>
        <dbReference type="EMBL" id="HIU48010.1"/>
    </source>
</evidence>
<organism evidence="1 2">
    <name type="scientific">Candidatus Avimonoglobus intestinipullorum</name>
    <dbReference type="NCBI Taxonomy" id="2840699"/>
    <lineage>
        <taxon>Bacteria</taxon>
        <taxon>Bacillati</taxon>
        <taxon>Bacillota</taxon>
        <taxon>Clostridia</taxon>
        <taxon>Eubacteriales</taxon>
        <taxon>Candidatus Avimonoglobus</taxon>
    </lineage>
</organism>
<reference evidence="1" key="2">
    <citation type="journal article" date="2021" name="PeerJ">
        <title>Extensive microbial diversity within the chicken gut microbiome revealed by metagenomics and culture.</title>
        <authorList>
            <person name="Gilroy R."/>
            <person name="Ravi A."/>
            <person name="Getino M."/>
            <person name="Pursley I."/>
            <person name="Horton D.L."/>
            <person name="Alikhan N.F."/>
            <person name="Baker D."/>
            <person name="Gharbi K."/>
            <person name="Hall N."/>
            <person name="Watson M."/>
            <person name="Adriaenssens E.M."/>
            <person name="Foster-Nyarko E."/>
            <person name="Jarju S."/>
            <person name="Secka A."/>
            <person name="Antonio M."/>
            <person name="Oren A."/>
            <person name="Chaudhuri R.R."/>
            <person name="La Ragione R."/>
            <person name="Hildebrand F."/>
            <person name="Pallen M.J."/>
        </authorList>
    </citation>
    <scope>NUCLEOTIDE SEQUENCE</scope>
    <source>
        <strain evidence="1">ChiSjej4B22-9803</strain>
    </source>
</reference>